<dbReference type="GO" id="GO:0005524">
    <property type="term" value="F:ATP binding"/>
    <property type="evidence" value="ECO:0007669"/>
    <property type="project" value="UniProtKB-UniRule"/>
</dbReference>
<comment type="caution">
    <text evidence="7">Lacks conserved residue(s) required for the propagation of feature annotation.</text>
</comment>
<evidence type="ECO:0000256" key="2">
    <source>
        <dbReference type="ARBA" id="ARBA00022679"/>
    </source>
</evidence>
<evidence type="ECO:0000256" key="7">
    <source>
        <dbReference type="HAMAP-Rule" id="MF_00109"/>
    </source>
</evidence>
<dbReference type="AlphaFoldDB" id="A0A845E0E4"/>
<keyword evidence="2 7" id="KW-0808">Transferase</keyword>
<dbReference type="Proteomes" id="UP000460949">
    <property type="component" value="Unassembled WGS sequence"/>
</dbReference>
<dbReference type="PANTHER" id="PTHR21087:SF16">
    <property type="entry name" value="SHIKIMATE KINASE 1, CHLOROPLASTIC"/>
    <property type="match status" value="1"/>
</dbReference>
<evidence type="ECO:0000256" key="6">
    <source>
        <dbReference type="ARBA" id="ARBA00023141"/>
    </source>
</evidence>
<feature type="binding site" evidence="7">
    <location>
        <position position="13"/>
    </location>
    <ligand>
        <name>Mg(2+)</name>
        <dbReference type="ChEBI" id="CHEBI:18420"/>
    </ligand>
</feature>
<dbReference type="GO" id="GO:0008652">
    <property type="term" value="P:amino acid biosynthetic process"/>
    <property type="evidence" value="ECO:0007669"/>
    <property type="project" value="UniProtKB-KW"/>
</dbReference>
<keyword evidence="4 7" id="KW-0418">Kinase</keyword>
<name>A0A845E0E4_9BACI</name>
<feature type="binding site" evidence="7">
    <location>
        <position position="31"/>
    </location>
    <ligand>
        <name>substrate</name>
    </ligand>
</feature>
<comment type="caution">
    <text evidence="8">The sequence shown here is derived from an EMBL/GenBank/DDBJ whole genome shotgun (WGS) entry which is preliminary data.</text>
</comment>
<feature type="binding site" evidence="7">
    <location>
        <position position="55"/>
    </location>
    <ligand>
        <name>substrate</name>
    </ligand>
</feature>
<comment type="function">
    <text evidence="7">Catalyzes the specific phosphorylation of the 3-hydroxyl group of shikimic acid using ATP as a cosubstrate.</text>
</comment>
<dbReference type="InterPro" id="IPR000623">
    <property type="entry name" value="Shikimate_kinase/TSH1"/>
</dbReference>
<keyword evidence="6 7" id="KW-0057">Aromatic amino acid biosynthesis</keyword>
<keyword evidence="7" id="KW-0460">Magnesium</keyword>
<keyword evidence="1 7" id="KW-0028">Amino-acid biosynthesis</keyword>
<feature type="binding site" evidence="7">
    <location>
        <position position="112"/>
    </location>
    <ligand>
        <name>ATP</name>
        <dbReference type="ChEBI" id="CHEBI:30616"/>
    </ligand>
</feature>
<dbReference type="RefSeq" id="WP_160836110.1">
    <property type="nucleotide sequence ID" value="NZ_WMET01000001.1"/>
</dbReference>
<gene>
    <name evidence="7" type="primary">aroK</name>
    <name evidence="8" type="ORF">GLW04_07630</name>
</gene>
<dbReference type="GO" id="GO:0004765">
    <property type="term" value="F:shikimate kinase activity"/>
    <property type="evidence" value="ECO:0007669"/>
    <property type="project" value="UniProtKB-UniRule"/>
</dbReference>
<keyword evidence="5 7" id="KW-0067">ATP-binding</keyword>
<dbReference type="GO" id="GO:0009073">
    <property type="term" value="P:aromatic amino acid family biosynthetic process"/>
    <property type="evidence" value="ECO:0007669"/>
    <property type="project" value="UniProtKB-KW"/>
</dbReference>
<evidence type="ECO:0000256" key="4">
    <source>
        <dbReference type="ARBA" id="ARBA00022777"/>
    </source>
</evidence>
<feature type="binding site" evidence="7">
    <location>
        <position position="75"/>
    </location>
    <ligand>
        <name>substrate</name>
    </ligand>
</feature>
<dbReference type="PANTHER" id="PTHR21087">
    <property type="entry name" value="SHIKIMATE KINASE"/>
    <property type="match status" value="1"/>
</dbReference>
<sequence length="161" mass="18386">MIYLIGFMGSGKSTVASKLAQKLQCSYIEMDESIEKQEGRTIPEMFTQQGEDYFRKKEREFLRNTKGEAVVSTGGGVILSPENREILRRGTAVYLHADWETIVHRLKNDTSRPLWSGDEAEKKQRFEDRLPLYKETAHHVVVVDDKAPDVIAEEIAARLKS</sequence>
<organism evidence="8 9">
    <name type="scientific">Halobacillus litoralis</name>
    <dbReference type="NCBI Taxonomy" id="45668"/>
    <lineage>
        <taxon>Bacteria</taxon>
        <taxon>Bacillati</taxon>
        <taxon>Bacillota</taxon>
        <taxon>Bacilli</taxon>
        <taxon>Bacillales</taxon>
        <taxon>Bacillaceae</taxon>
        <taxon>Halobacillus</taxon>
    </lineage>
</organism>
<dbReference type="InterPro" id="IPR031322">
    <property type="entry name" value="Shikimate/glucono_kinase"/>
</dbReference>
<comment type="similarity">
    <text evidence="7">Belongs to the shikimate kinase family.</text>
</comment>
<feature type="binding site" evidence="7">
    <location>
        <begin position="9"/>
        <end position="14"/>
    </location>
    <ligand>
        <name>ATP</name>
        <dbReference type="ChEBI" id="CHEBI:30616"/>
    </ligand>
</feature>
<evidence type="ECO:0000256" key="5">
    <source>
        <dbReference type="ARBA" id="ARBA00022840"/>
    </source>
</evidence>
<feature type="binding site" evidence="7">
    <location>
        <position position="129"/>
    </location>
    <ligand>
        <name>substrate</name>
    </ligand>
</feature>
<accession>A0A845E0E4</accession>
<dbReference type="CDD" id="cd00464">
    <property type="entry name" value="SK"/>
    <property type="match status" value="1"/>
</dbReference>
<dbReference type="SUPFAM" id="SSF52540">
    <property type="entry name" value="P-loop containing nucleoside triphosphate hydrolases"/>
    <property type="match status" value="1"/>
</dbReference>
<comment type="catalytic activity">
    <reaction evidence="7">
        <text>shikimate + ATP = 3-phosphoshikimate + ADP + H(+)</text>
        <dbReference type="Rhea" id="RHEA:13121"/>
        <dbReference type="ChEBI" id="CHEBI:15378"/>
        <dbReference type="ChEBI" id="CHEBI:30616"/>
        <dbReference type="ChEBI" id="CHEBI:36208"/>
        <dbReference type="ChEBI" id="CHEBI:145989"/>
        <dbReference type="ChEBI" id="CHEBI:456216"/>
        <dbReference type="EC" id="2.7.1.71"/>
    </reaction>
</comment>
<dbReference type="GO" id="GO:0005829">
    <property type="term" value="C:cytosol"/>
    <property type="evidence" value="ECO:0007669"/>
    <property type="project" value="TreeGrafter"/>
</dbReference>
<evidence type="ECO:0000256" key="3">
    <source>
        <dbReference type="ARBA" id="ARBA00022741"/>
    </source>
</evidence>
<reference evidence="8 9" key="1">
    <citation type="submission" date="2019-11" db="EMBL/GenBank/DDBJ databases">
        <title>Genome sequences of 17 halophilic strains isolated from different environments.</title>
        <authorList>
            <person name="Furrow R.E."/>
        </authorList>
    </citation>
    <scope>NUCLEOTIDE SEQUENCE [LARGE SCALE GENOMIC DNA]</scope>
    <source>
        <strain evidence="8 9">22511_23_Filter</strain>
    </source>
</reference>
<dbReference type="InterPro" id="IPR027417">
    <property type="entry name" value="P-loop_NTPase"/>
</dbReference>
<dbReference type="Pfam" id="PF01202">
    <property type="entry name" value="SKI"/>
    <property type="match status" value="1"/>
</dbReference>
<comment type="pathway">
    <text evidence="7">Metabolic intermediate biosynthesis; chorismate biosynthesis; chorismate from D-erythrose 4-phosphate and phosphoenolpyruvate: step 5/7.</text>
</comment>
<proteinExistence type="inferred from homology"/>
<dbReference type="EC" id="2.7.1.71" evidence="7"/>
<comment type="subcellular location">
    <subcellularLocation>
        <location evidence="7">Cytoplasm</location>
    </subcellularLocation>
</comment>
<dbReference type="HAMAP" id="MF_00109">
    <property type="entry name" value="Shikimate_kinase"/>
    <property type="match status" value="1"/>
</dbReference>
<evidence type="ECO:0000256" key="1">
    <source>
        <dbReference type="ARBA" id="ARBA00022605"/>
    </source>
</evidence>
<dbReference type="PRINTS" id="PR01100">
    <property type="entry name" value="SHIKIMTKNASE"/>
</dbReference>
<keyword evidence="3 7" id="KW-0547">Nucleotide-binding</keyword>
<evidence type="ECO:0000313" key="8">
    <source>
        <dbReference type="EMBL" id="MYL19757.1"/>
    </source>
</evidence>
<dbReference type="UniPathway" id="UPA00053">
    <property type="reaction ID" value="UER00088"/>
</dbReference>
<comment type="cofactor">
    <cofactor evidence="7">
        <name>Mg(2+)</name>
        <dbReference type="ChEBI" id="CHEBI:18420"/>
    </cofactor>
    <text evidence="7">Binds 1 Mg(2+) ion per subunit.</text>
</comment>
<dbReference type="EMBL" id="WMET01000001">
    <property type="protein sequence ID" value="MYL19757.1"/>
    <property type="molecule type" value="Genomic_DNA"/>
</dbReference>
<dbReference type="GO" id="GO:0009423">
    <property type="term" value="P:chorismate biosynthetic process"/>
    <property type="evidence" value="ECO:0007669"/>
    <property type="project" value="UniProtKB-UniRule"/>
</dbReference>
<comment type="subunit">
    <text evidence="7">Monomer.</text>
</comment>
<keyword evidence="7" id="KW-0963">Cytoplasm</keyword>
<protein>
    <recommendedName>
        <fullName evidence="7">Shikimate kinase</fullName>
        <shortName evidence="7">SK</shortName>
        <ecNumber evidence="7">2.7.1.71</ecNumber>
    </recommendedName>
</protein>
<evidence type="ECO:0000313" key="9">
    <source>
        <dbReference type="Proteomes" id="UP000460949"/>
    </source>
</evidence>
<dbReference type="GO" id="GO:0000287">
    <property type="term" value="F:magnesium ion binding"/>
    <property type="evidence" value="ECO:0007669"/>
    <property type="project" value="UniProtKB-UniRule"/>
</dbReference>
<keyword evidence="7" id="KW-0479">Metal-binding</keyword>
<dbReference type="Gene3D" id="3.40.50.300">
    <property type="entry name" value="P-loop containing nucleotide triphosphate hydrolases"/>
    <property type="match status" value="1"/>
</dbReference>